<evidence type="ECO:0000313" key="4">
    <source>
        <dbReference type="EMBL" id="KAL3802355.1"/>
    </source>
</evidence>
<evidence type="ECO:0000256" key="3">
    <source>
        <dbReference type="SAM" id="SignalP"/>
    </source>
</evidence>
<dbReference type="Proteomes" id="UP001516023">
    <property type="component" value="Unassembled WGS sequence"/>
</dbReference>
<reference evidence="4 5" key="1">
    <citation type="journal article" date="2020" name="G3 (Bethesda)">
        <title>Improved Reference Genome for Cyclotella cryptica CCMP332, a Model for Cell Wall Morphogenesis, Salinity Adaptation, and Lipid Production in Diatoms (Bacillariophyta).</title>
        <authorList>
            <person name="Roberts W.R."/>
            <person name="Downey K.M."/>
            <person name="Ruck E.C."/>
            <person name="Traller J.C."/>
            <person name="Alverson A.J."/>
        </authorList>
    </citation>
    <scope>NUCLEOTIDE SEQUENCE [LARGE SCALE GENOMIC DNA]</scope>
    <source>
        <strain evidence="4 5">CCMP332</strain>
    </source>
</reference>
<keyword evidence="3" id="KW-0732">Signal</keyword>
<protein>
    <submittedName>
        <fullName evidence="4">Uncharacterized protein</fullName>
    </submittedName>
</protein>
<proteinExistence type="predicted"/>
<feature type="chain" id="PRO_5044781497" evidence="3">
    <location>
        <begin position="19"/>
        <end position="223"/>
    </location>
</feature>
<feature type="compositionally biased region" description="Low complexity" evidence="2">
    <location>
        <begin position="134"/>
        <end position="157"/>
    </location>
</feature>
<gene>
    <name evidence="4" type="ORF">HJC23_007180</name>
</gene>
<feature type="coiled-coil region" evidence="1">
    <location>
        <begin position="192"/>
        <end position="219"/>
    </location>
</feature>
<dbReference type="AlphaFoldDB" id="A0ABD3QQ41"/>
<evidence type="ECO:0000313" key="5">
    <source>
        <dbReference type="Proteomes" id="UP001516023"/>
    </source>
</evidence>
<keyword evidence="1" id="KW-0175">Coiled coil</keyword>
<comment type="caution">
    <text evidence="4">The sequence shown here is derived from an EMBL/GenBank/DDBJ whole genome shotgun (WGS) entry which is preliminary data.</text>
</comment>
<keyword evidence="5" id="KW-1185">Reference proteome</keyword>
<feature type="region of interest" description="Disordered" evidence="2">
    <location>
        <begin position="131"/>
        <end position="174"/>
    </location>
</feature>
<accession>A0ABD3QQ41</accession>
<sequence length="223" mass="24482">MMIMFVILLLAHPQAIWAFRSGGYTASGRLLIVSPSPSSTVPTKFHRNQAMRLCIVPEIPVSMQYHHSLTDNVELSTFPINSIPDVSSFLLTSDTESWRQYVPLVVSVAVIIDILLGSPLANLALGPMRRASEKGSMGDSSSNSGSSNFPSGNSLFSMGDAKGSGTSKSKERVDSEAIAKAAIDKARNTLELKQFLEENKTNEQKYDEIRRKIDKQMDELDQS</sequence>
<evidence type="ECO:0000256" key="2">
    <source>
        <dbReference type="SAM" id="MobiDB-lite"/>
    </source>
</evidence>
<feature type="signal peptide" evidence="3">
    <location>
        <begin position="1"/>
        <end position="18"/>
    </location>
</feature>
<dbReference type="EMBL" id="JABMIG020000020">
    <property type="protein sequence ID" value="KAL3802355.1"/>
    <property type="molecule type" value="Genomic_DNA"/>
</dbReference>
<evidence type="ECO:0000256" key="1">
    <source>
        <dbReference type="SAM" id="Coils"/>
    </source>
</evidence>
<organism evidence="4 5">
    <name type="scientific">Cyclotella cryptica</name>
    <dbReference type="NCBI Taxonomy" id="29204"/>
    <lineage>
        <taxon>Eukaryota</taxon>
        <taxon>Sar</taxon>
        <taxon>Stramenopiles</taxon>
        <taxon>Ochrophyta</taxon>
        <taxon>Bacillariophyta</taxon>
        <taxon>Coscinodiscophyceae</taxon>
        <taxon>Thalassiosirophycidae</taxon>
        <taxon>Stephanodiscales</taxon>
        <taxon>Stephanodiscaceae</taxon>
        <taxon>Cyclotella</taxon>
    </lineage>
</organism>
<name>A0ABD3QQ41_9STRA</name>